<sequence length="99" mass="10729">MPRLPPSSASPLLPPRDVLPITTLYNHHHALIIIPFPADNNQRHNSTAPLSTLPSPPATTTSSPIAILHTPLPLPSSALSPRHNLHTNLRRGKVTINLK</sequence>
<reference evidence="2 3" key="1">
    <citation type="submission" date="2019-05" db="EMBL/GenBank/DDBJ databases">
        <title>Another draft genome of Portunus trituberculatus and its Hox gene families provides insights of decapod evolution.</title>
        <authorList>
            <person name="Jeong J.-H."/>
            <person name="Song I."/>
            <person name="Kim S."/>
            <person name="Choi T."/>
            <person name="Kim D."/>
            <person name="Ryu S."/>
            <person name="Kim W."/>
        </authorList>
    </citation>
    <scope>NUCLEOTIDE SEQUENCE [LARGE SCALE GENOMIC DNA]</scope>
    <source>
        <tissue evidence="2">Muscle</tissue>
    </source>
</reference>
<comment type="caution">
    <text evidence="2">The sequence shown here is derived from an EMBL/GenBank/DDBJ whole genome shotgun (WGS) entry which is preliminary data.</text>
</comment>
<gene>
    <name evidence="2" type="ORF">E2C01_098210</name>
</gene>
<name>A0A5B7K730_PORTR</name>
<organism evidence="2 3">
    <name type="scientific">Portunus trituberculatus</name>
    <name type="common">Swimming crab</name>
    <name type="synonym">Neptunus trituberculatus</name>
    <dbReference type="NCBI Taxonomy" id="210409"/>
    <lineage>
        <taxon>Eukaryota</taxon>
        <taxon>Metazoa</taxon>
        <taxon>Ecdysozoa</taxon>
        <taxon>Arthropoda</taxon>
        <taxon>Crustacea</taxon>
        <taxon>Multicrustacea</taxon>
        <taxon>Malacostraca</taxon>
        <taxon>Eumalacostraca</taxon>
        <taxon>Eucarida</taxon>
        <taxon>Decapoda</taxon>
        <taxon>Pleocyemata</taxon>
        <taxon>Brachyura</taxon>
        <taxon>Eubrachyura</taxon>
        <taxon>Portunoidea</taxon>
        <taxon>Portunidae</taxon>
        <taxon>Portuninae</taxon>
        <taxon>Portunus</taxon>
    </lineage>
</organism>
<evidence type="ECO:0000313" key="2">
    <source>
        <dbReference type="EMBL" id="MPD02616.1"/>
    </source>
</evidence>
<evidence type="ECO:0000256" key="1">
    <source>
        <dbReference type="SAM" id="MobiDB-lite"/>
    </source>
</evidence>
<feature type="compositionally biased region" description="Low complexity" evidence="1">
    <location>
        <begin position="46"/>
        <end position="64"/>
    </location>
</feature>
<proteinExistence type="predicted"/>
<protein>
    <submittedName>
        <fullName evidence="2">Uncharacterized protein</fullName>
    </submittedName>
</protein>
<dbReference type="EMBL" id="VSRR010132287">
    <property type="protein sequence ID" value="MPD02616.1"/>
    <property type="molecule type" value="Genomic_DNA"/>
</dbReference>
<dbReference type="Proteomes" id="UP000324222">
    <property type="component" value="Unassembled WGS sequence"/>
</dbReference>
<keyword evidence="3" id="KW-1185">Reference proteome</keyword>
<feature type="region of interest" description="Disordered" evidence="1">
    <location>
        <begin position="43"/>
        <end position="64"/>
    </location>
</feature>
<accession>A0A5B7K730</accession>
<dbReference type="AlphaFoldDB" id="A0A5B7K730"/>
<evidence type="ECO:0000313" key="3">
    <source>
        <dbReference type="Proteomes" id="UP000324222"/>
    </source>
</evidence>